<dbReference type="PANTHER" id="PTHR33886:SF8">
    <property type="entry name" value="UNSATURATED RHAMNOGALACTURONAN HYDROLASE (EUROFUNG)"/>
    <property type="match status" value="1"/>
</dbReference>
<organism evidence="3 4">
    <name type="scientific">Hoylesella loescheii DSM 19665 = JCM 12249 = ATCC 15930</name>
    <dbReference type="NCBI Taxonomy" id="1122985"/>
    <lineage>
        <taxon>Bacteria</taxon>
        <taxon>Pseudomonadati</taxon>
        <taxon>Bacteroidota</taxon>
        <taxon>Bacteroidia</taxon>
        <taxon>Bacteroidales</taxon>
        <taxon>Prevotellaceae</taxon>
        <taxon>Hoylesella</taxon>
    </lineage>
</organism>
<dbReference type="SUPFAM" id="SSF48208">
    <property type="entry name" value="Six-hairpin glycosidases"/>
    <property type="match status" value="1"/>
</dbReference>
<sequence length="766" mass="86917">MRTIKLLMPLLWLTLCATNTSAQTDKQQLEKVENTISLVNDYWQSHNNYATSAFWNWAAYHTGNIEAYKLFTHEIATTASKQKANTWLKFSENWAEHNKWSGATEKDKSKWLYNKYSNGQEYVLFGDWQICFQTYIDLYNIKPNAKRVARAKEVMNYVADSKATDYWWWADALYMVMPTMTKMYKLTAQQKHLDKLYANILYTDSVMLDAQTGIYFRDGRYVFPKHKAANGGKDFWARGNGWVLAALAKTLQDMPKTYKHYQFFVNKYQRLAQAVAACQQPEGYWTRSMLDKDMAPGPETSGTAFFTYALFWGINNQLLSETDYLPVASKAWTYLSNTALQSDGKVGYVQPIGDRAIPEQTIDKDSQADFGVCAFLLASCEYYRWLKSKLEKTPTASITISNPSATTRQQVVEVDASAVRKALGIANDMPFVVKNALGQELDLQITYDNKLLIDASVLPMGSFTVYASAGCPKAMQSKVYGAVYKMRKDDLAWENDRCAYRAYGPALQRTGEKSFGIDIWVKNTPALVLDKRYNKYYQSKQEAQAIDEKGRKTEAHFLRTNGSFHLDHGDGMDAYSVGATLGCGAPALIDVSRFILPYCYTQHEILDNGPLRFTVRLDFGTNADGITEHRTISLDKGSHFNKVTVHYDGMKTPMTFCAGVVLNANGKEQEGNGWLTYADVTDNPKVHGSEVYVAALFPHNKVNIGKSPDQKNVIGMIADYKGQPVTYYTGAAWSRYDIPNFNFWNTYVAEWMNYYQTPLTVTISKQ</sequence>
<protein>
    <submittedName>
        <fullName evidence="3">Glycosyl hydrolase, family 88</fullName>
    </submittedName>
</protein>
<gene>
    <name evidence="3" type="ORF">HMPREF1991_01166</name>
</gene>
<dbReference type="Pfam" id="PF07470">
    <property type="entry name" value="Glyco_hydro_88"/>
    <property type="match status" value="1"/>
</dbReference>
<evidence type="ECO:0000313" key="3">
    <source>
        <dbReference type="EMBL" id="KDR52773.1"/>
    </source>
</evidence>
<dbReference type="AlphaFoldDB" id="A0A069QIV6"/>
<keyword evidence="1 3" id="KW-0378">Hydrolase</keyword>
<dbReference type="Pfam" id="PF16153">
    <property type="entry name" value="DUF4861"/>
    <property type="match status" value="1"/>
</dbReference>
<accession>A0A069QIV6</accession>
<name>A0A069QIV6_HOYLO</name>
<dbReference type="Proteomes" id="UP000027442">
    <property type="component" value="Unassembled WGS sequence"/>
</dbReference>
<dbReference type="InterPro" id="IPR012341">
    <property type="entry name" value="6hp_glycosidase-like_sf"/>
</dbReference>
<dbReference type="PATRIC" id="fig|1122985.7.peg.1208"/>
<dbReference type="eggNOG" id="COG4677">
    <property type="taxonomic scope" value="Bacteria"/>
</dbReference>
<dbReference type="Gene3D" id="1.50.10.10">
    <property type="match status" value="1"/>
</dbReference>
<keyword evidence="4" id="KW-1185">Reference proteome</keyword>
<dbReference type="InterPro" id="IPR032342">
    <property type="entry name" value="DUF4861"/>
</dbReference>
<dbReference type="PANTHER" id="PTHR33886">
    <property type="entry name" value="UNSATURATED RHAMNOGALACTURONAN HYDROLASE (EUROFUNG)"/>
    <property type="match status" value="1"/>
</dbReference>
<dbReference type="GO" id="GO:0005975">
    <property type="term" value="P:carbohydrate metabolic process"/>
    <property type="evidence" value="ECO:0007669"/>
    <property type="project" value="InterPro"/>
</dbReference>
<evidence type="ECO:0000256" key="1">
    <source>
        <dbReference type="ARBA" id="ARBA00022801"/>
    </source>
</evidence>
<dbReference type="InterPro" id="IPR052043">
    <property type="entry name" value="PolySaccharide_Degr_Enz"/>
</dbReference>
<proteinExistence type="predicted"/>
<evidence type="ECO:0000256" key="2">
    <source>
        <dbReference type="SAM" id="SignalP"/>
    </source>
</evidence>
<dbReference type="eggNOG" id="COG4225">
    <property type="taxonomic scope" value="Bacteria"/>
</dbReference>
<dbReference type="EMBL" id="JNGW01000045">
    <property type="protein sequence ID" value="KDR52773.1"/>
    <property type="molecule type" value="Genomic_DNA"/>
</dbReference>
<dbReference type="InterPro" id="IPR008928">
    <property type="entry name" value="6-hairpin_glycosidase_sf"/>
</dbReference>
<feature type="signal peptide" evidence="2">
    <location>
        <begin position="1"/>
        <end position="22"/>
    </location>
</feature>
<reference evidence="3 4" key="1">
    <citation type="submission" date="2013-08" db="EMBL/GenBank/DDBJ databases">
        <authorList>
            <person name="Weinstock G."/>
            <person name="Sodergren E."/>
            <person name="Wylie T."/>
            <person name="Fulton L."/>
            <person name="Fulton R."/>
            <person name="Fronick C."/>
            <person name="O'Laughlin M."/>
            <person name="Godfrey J."/>
            <person name="Miner T."/>
            <person name="Herter B."/>
            <person name="Appelbaum E."/>
            <person name="Cordes M."/>
            <person name="Lek S."/>
            <person name="Wollam A."/>
            <person name="Pepin K.H."/>
            <person name="Palsikar V.B."/>
            <person name="Mitreva M."/>
            <person name="Wilson R.K."/>
        </authorList>
    </citation>
    <scope>NUCLEOTIDE SEQUENCE [LARGE SCALE GENOMIC DNA]</scope>
    <source>
        <strain evidence="3 4">ATCC 15930</strain>
    </source>
</reference>
<dbReference type="RefSeq" id="WP_018967009.1">
    <property type="nucleotide sequence ID" value="NZ_KB899212.1"/>
</dbReference>
<feature type="chain" id="PRO_5001665468" evidence="2">
    <location>
        <begin position="23"/>
        <end position="766"/>
    </location>
</feature>
<comment type="caution">
    <text evidence="3">The sequence shown here is derived from an EMBL/GenBank/DDBJ whole genome shotgun (WGS) entry which is preliminary data.</text>
</comment>
<evidence type="ECO:0000313" key="4">
    <source>
        <dbReference type="Proteomes" id="UP000027442"/>
    </source>
</evidence>
<dbReference type="GO" id="GO:0016787">
    <property type="term" value="F:hydrolase activity"/>
    <property type="evidence" value="ECO:0007669"/>
    <property type="project" value="UniProtKB-KW"/>
</dbReference>
<keyword evidence="2" id="KW-0732">Signal</keyword>
<dbReference type="InterPro" id="IPR010905">
    <property type="entry name" value="Glyco_hydro_88"/>
</dbReference>
<dbReference type="HOGENOM" id="CLU_361642_0_0_10"/>